<dbReference type="PANTHER" id="PTHR38834:SF3">
    <property type="entry name" value="SOLUTE-BINDING PROTEIN FAMILY 3_N-TERMINAL DOMAIN-CONTAINING PROTEIN"/>
    <property type="match status" value="1"/>
</dbReference>
<dbReference type="SUPFAM" id="SSF53850">
    <property type="entry name" value="Periplasmic binding protein-like II"/>
    <property type="match status" value="1"/>
</dbReference>
<name>A0ABV6BLT9_9GAMM</name>
<dbReference type="InterPro" id="IPR001638">
    <property type="entry name" value="Solute-binding_3/MltF_N"/>
</dbReference>
<dbReference type="Proteomes" id="UP001589813">
    <property type="component" value="Unassembled WGS sequence"/>
</dbReference>
<feature type="chain" id="PRO_5045297042" evidence="1">
    <location>
        <begin position="19"/>
        <end position="257"/>
    </location>
</feature>
<dbReference type="RefSeq" id="WP_377248293.1">
    <property type="nucleotide sequence ID" value="NZ_JBHLXP010000005.1"/>
</dbReference>
<evidence type="ECO:0000313" key="4">
    <source>
        <dbReference type="Proteomes" id="UP001589813"/>
    </source>
</evidence>
<gene>
    <name evidence="3" type="ORF">ACFFJP_19425</name>
</gene>
<proteinExistence type="predicted"/>
<protein>
    <submittedName>
        <fullName evidence="3">Substrate-binding periplasmic protein</fullName>
    </submittedName>
</protein>
<dbReference type="SMART" id="SM00062">
    <property type="entry name" value="PBPb"/>
    <property type="match status" value="1"/>
</dbReference>
<evidence type="ECO:0000256" key="1">
    <source>
        <dbReference type="SAM" id="SignalP"/>
    </source>
</evidence>
<evidence type="ECO:0000313" key="3">
    <source>
        <dbReference type="EMBL" id="MFC0050468.1"/>
    </source>
</evidence>
<keyword evidence="1" id="KW-0732">Signal</keyword>
<dbReference type="Pfam" id="PF00497">
    <property type="entry name" value="SBP_bac_3"/>
    <property type="match status" value="1"/>
</dbReference>
<comment type="caution">
    <text evidence="3">The sequence shown here is derived from an EMBL/GenBank/DDBJ whole genome shotgun (WGS) entry which is preliminary data.</text>
</comment>
<dbReference type="EMBL" id="JBHLXP010000005">
    <property type="protein sequence ID" value="MFC0050468.1"/>
    <property type="molecule type" value="Genomic_DNA"/>
</dbReference>
<dbReference type="Gene3D" id="3.40.190.10">
    <property type="entry name" value="Periplasmic binding protein-like II"/>
    <property type="match status" value="2"/>
</dbReference>
<accession>A0ABV6BLT9</accession>
<feature type="signal peptide" evidence="1">
    <location>
        <begin position="1"/>
        <end position="18"/>
    </location>
</feature>
<evidence type="ECO:0000259" key="2">
    <source>
        <dbReference type="SMART" id="SM00062"/>
    </source>
</evidence>
<feature type="domain" description="Solute-binding protein family 3/N-terminal" evidence="2">
    <location>
        <begin position="21"/>
        <end position="246"/>
    </location>
</feature>
<keyword evidence="4" id="KW-1185">Reference proteome</keyword>
<sequence length="257" mass="29111">MRRFFCTVLFFISSSLYAATTLHLLTEHFPPYNYQDGNRITGINAEIVHRLCEIANTECSMQLYPWLRAYEYALQDPKAGLFTTSRTPERQAKFQWVGPLASSRAFLYRLKNRPEVNPQDLVQAQQFGIAVARGDVYEEFLLKAGFVRGKNLLDFPSKSAPIGLFLQGKVDLIIGSELVMPAWLAAHNATMEQVEPVIELETKGDNYLALNLAVPPEHVKALQSALDEMKRSGEYQRIVARLFVEAMPDVRANNVKK</sequence>
<reference evidence="3 4" key="1">
    <citation type="submission" date="2024-09" db="EMBL/GenBank/DDBJ databases">
        <authorList>
            <person name="Sun Q."/>
            <person name="Mori K."/>
        </authorList>
    </citation>
    <scope>NUCLEOTIDE SEQUENCE [LARGE SCALE GENOMIC DNA]</scope>
    <source>
        <strain evidence="3 4">KCTC 23315</strain>
    </source>
</reference>
<dbReference type="PANTHER" id="PTHR38834">
    <property type="entry name" value="PERIPLASMIC SUBSTRATE BINDING PROTEIN FAMILY 3"/>
    <property type="match status" value="1"/>
</dbReference>
<organism evidence="3 4">
    <name type="scientific">Rheinheimera tilapiae</name>
    <dbReference type="NCBI Taxonomy" id="875043"/>
    <lineage>
        <taxon>Bacteria</taxon>
        <taxon>Pseudomonadati</taxon>
        <taxon>Pseudomonadota</taxon>
        <taxon>Gammaproteobacteria</taxon>
        <taxon>Chromatiales</taxon>
        <taxon>Chromatiaceae</taxon>
        <taxon>Rheinheimera</taxon>
    </lineage>
</organism>